<keyword evidence="3" id="KW-1185">Reference proteome</keyword>
<proteinExistence type="predicted"/>
<reference evidence="2" key="1">
    <citation type="submission" date="2021-04" db="EMBL/GenBank/DDBJ databases">
        <authorList>
            <person name="Chebbi M.A.C M."/>
        </authorList>
    </citation>
    <scope>NUCLEOTIDE SEQUENCE</scope>
</reference>
<feature type="region of interest" description="Disordered" evidence="1">
    <location>
        <begin position="350"/>
        <end position="374"/>
    </location>
</feature>
<evidence type="ECO:0000313" key="3">
    <source>
        <dbReference type="Proteomes" id="UP000786811"/>
    </source>
</evidence>
<evidence type="ECO:0000313" key="2">
    <source>
        <dbReference type="EMBL" id="CAG5109309.1"/>
    </source>
</evidence>
<gene>
    <name evidence="2" type="ORF">HICCMSTLAB_LOCUS13945</name>
</gene>
<sequence>MATRKIYLLGFSCKKLSQRKLPSIRKVLQLFFYKHIDPNLTIRQCFNQMISDVLKVWKSTGIPVCQTSNAVSKIMKIYGEWELLKKNRKKKTQNQKIKEHTFTNRLKNLFDISSRNSAHPLTEAQSEFLKEEWKTSNRHSIFLASVNSEVSTETLINLDLGGEPNNDCTDLSQSLSRGSSSILDLTSKSFTSCSVDRTDFNYSDEFINNSQSEKIDIISPGLVAALDRTNTSSRSAAFILAASLPSVGVKVPNALISNSTILINFMTIMVKTVYLIGDVLSELVGKKLPSLKEVMSLLFYYLDTKNFSVKESISITIDKVFEIWCAAQIPTREKRSAFLKLTSNHNRWKNLQKNRKMKKSKSQKKKRNPFFRMN</sequence>
<dbReference type="Proteomes" id="UP000786811">
    <property type="component" value="Unassembled WGS sequence"/>
</dbReference>
<organism evidence="2 3">
    <name type="scientific">Cotesia congregata</name>
    <name type="common">Parasitoid wasp</name>
    <name type="synonym">Apanteles congregatus</name>
    <dbReference type="NCBI Taxonomy" id="51543"/>
    <lineage>
        <taxon>Eukaryota</taxon>
        <taxon>Metazoa</taxon>
        <taxon>Ecdysozoa</taxon>
        <taxon>Arthropoda</taxon>
        <taxon>Hexapoda</taxon>
        <taxon>Insecta</taxon>
        <taxon>Pterygota</taxon>
        <taxon>Neoptera</taxon>
        <taxon>Endopterygota</taxon>
        <taxon>Hymenoptera</taxon>
        <taxon>Apocrita</taxon>
        <taxon>Ichneumonoidea</taxon>
        <taxon>Braconidae</taxon>
        <taxon>Microgastrinae</taxon>
        <taxon>Cotesia</taxon>
    </lineage>
</organism>
<dbReference type="AlphaFoldDB" id="A0A8J2HQX0"/>
<accession>A0A8J2HQX0</accession>
<protein>
    <submittedName>
        <fullName evidence="2">Uncharacterized protein</fullName>
    </submittedName>
</protein>
<dbReference type="OrthoDB" id="8044640at2759"/>
<name>A0A8J2HQX0_COTCN</name>
<comment type="caution">
    <text evidence="2">The sequence shown here is derived from an EMBL/GenBank/DDBJ whole genome shotgun (WGS) entry which is preliminary data.</text>
</comment>
<dbReference type="EMBL" id="CAJNRD030001124">
    <property type="protein sequence ID" value="CAG5109309.1"/>
    <property type="molecule type" value="Genomic_DNA"/>
</dbReference>
<evidence type="ECO:0000256" key="1">
    <source>
        <dbReference type="SAM" id="MobiDB-lite"/>
    </source>
</evidence>